<feature type="domain" description="SWIM-type" evidence="8">
    <location>
        <begin position="22"/>
        <end position="58"/>
    </location>
</feature>
<name>A0A8I6X9D7_HORVV</name>
<dbReference type="Proteomes" id="UP000011116">
    <property type="component" value="Chromosome 2H"/>
</dbReference>
<dbReference type="GO" id="GO:0006355">
    <property type="term" value="P:regulation of DNA-templated transcription"/>
    <property type="evidence" value="ECO:0007669"/>
    <property type="project" value="UniProtKB-UniRule"/>
</dbReference>
<evidence type="ECO:0000256" key="2">
    <source>
        <dbReference type="ARBA" id="ARBA00022723"/>
    </source>
</evidence>
<evidence type="ECO:0000256" key="7">
    <source>
        <dbReference type="SAM" id="MobiDB-lite"/>
    </source>
</evidence>
<proteinExistence type="inferred from homology"/>
<feature type="compositionally biased region" description="Polar residues" evidence="7">
    <location>
        <begin position="248"/>
        <end position="262"/>
    </location>
</feature>
<dbReference type="InterPro" id="IPR006564">
    <property type="entry name" value="Znf_PMZ"/>
</dbReference>
<evidence type="ECO:0000256" key="3">
    <source>
        <dbReference type="ARBA" id="ARBA00022771"/>
    </source>
</evidence>
<evidence type="ECO:0000259" key="8">
    <source>
        <dbReference type="PROSITE" id="PS50966"/>
    </source>
</evidence>
<dbReference type="SMART" id="SM00575">
    <property type="entry name" value="ZnF_PMZ"/>
    <property type="match status" value="1"/>
</dbReference>
<dbReference type="GO" id="GO:0005634">
    <property type="term" value="C:nucleus"/>
    <property type="evidence" value="ECO:0007669"/>
    <property type="project" value="UniProtKB-SubCell"/>
</dbReference>
<keyword evidence="3 5" id="KW-0863">Zinc-finger</keyword>
<dbReference type="PANTHER" id="PTHR31669">
    <property type="entry name" value="PROTEIN FAR1-RELATED SEQUENCE 10-RELATED"/>
    <property type="match status" value="1"/>
</dbReference>
<reference evidence="10" key="1">
    <citation type="journal article" date="2012" name="Nature">
        <title>A physical, genetic and functional sequence assembly of the barley genome.</title>
        <authorList>
            <consortium name="The International Barley Genome Sequencing Consortium"/>
            <person name="Mayer K.F."/>
            <person name="Waugh R."/>
            <person name="Brown J.W."/>
            <person name="Schulman A."/>
            <person name="Langridge P."/>
            <person name="Platzer M."/>
            <person name="Fincher G.B."/>
            <person name="Muehlbauer G.J."/>
            <person name="Sato K."/>
            <person name="Close T.J."/>
            <person name="Wise R.P."/>
            <person name="Stein N."/>
        </authorList>
    </citation>
    <scope>NUCLEOTIDE SEQUENCE [LARGE SCALE GENOMIC DNA]</scope>
    <source>
        <strain evidence="10">cv. Morex</strain>
    </source>
</reference>
<comment type="function">
    <text evidence="6">Putative transcription activator involved in regulating light control of development.</text>
</comment>
<evidence type="ECO:0000313" key="9">
    <source>
        <dbReference type="EnsemblPlants" id="HORVU.MOREX.r3.2HG0108000.1"/>
    </source>
</evidence>
<dbReference type="EnsemblPlants" id="HORVU.MOREX.r3.2HG0108000.1">
    <property type="protein sequence ID" value="HORVU.MOREX.r3.2HG0108000.1"/>
    <property type="gene ID" value="HORVU.MOREX.r3.2HG0108000"/>
</dbReference>
<keyword evidence="4 6" id="KW-0862">Zinc</keyword>
<dbReference type="GO" id="GO:0008270">
    <property type="term" value="F:zinc ion binding"/>
    <property type="evidence" value="ECO:0007669"/>
    <property type="project" value="UniProtKB-UniRule"/>
</dbReference>
<organism evidence="9 10">
    <name type="scientific">Hordeum vulgare subsp. vulgare</name>
    <name type="common">Domesticated barley</name>
    <dbReference type="NCBI Taxonomy" id="112509"/>
    <lineage>
        <taxon>Eukaryota</taxon>
        <taxon>Viridiplantae</taxon>
        <taxon>Streptophyta</taxon>
        <taxon>Embryophyta</taxon>
        <taxon>Tracheophyta</taxon>
        <taxon>Spermatophyta</taxon>
        <taxon>Magnoliopsida</taxon>
        <taxon>Liliopsida</taxon>
        <taxon>Poales</taxon>
        <taxon>Poaceae</taxon>
        <taxon>BOP clade</taxon>
        <taxon>Pooideae</taxon>
        <taxon>Triticodae</taxon>
        <taxon>Triticeae</taxon>
        <taxon>Hordeinae</taxon>
        <taxon>Hordeum</taxon>
    </lineage>
</organism>
<evidence type="ECO:0000256" key="5">
    <source>
        <dbReference type="PROSITE-ProRule" id="PRU00325"/>
    </source>
</evidence>
<keyword evidence="2 6" id="KW-0479">Metal-binding</keyword>
<accession>A0A8I6X9D7</accession>
<comment type="subcellular location">
    <subcellularLocation>
        <location evidence="6">Nucleus</location>
    </subcellularLocation>
</comment>
<protein>
    <recommendedName>
        <fullName evidence="6">Protein FAR1-RELATED SEQUENCE</fullName>
    </recommendedName>
</protein>
<dbReference type="InterPro" id="IPR007527">
    <property type="entry name" value="Znf_SWIM"/>
</dbReference>
<dbReference type="AlphaFoldDB" id="A0A8I6X9D7"/>
<dbReference type="Gramene" id="HORVU.MOREX.r3.2HG0108000.1">
    <property type="protein sequence ID" value="HORVU.MOREX.r3.2HG0108000.1"/>
    <property type="gene ID" value="HORVU.MOREX.r3.2HG0108000"/>
</dbReference>
<evidence type="ECO:0000256" key="4">
    <source>
        <dbReference type="ARBA" id="ARBA00022833"/>
    </source>
</evidence>
<evidence type="ECO:0000256" key="6">
    <source>
        <dbReference type="RuleBase" id="RU367018"/>
    </source>
</evidence>
<reference evidence="9" key="3">
    <citation type="submission" date="2022-01" db="UniProtKB">
        <authorList>
            <consortium name="EnsemblPlants"/>
        </authorList>
    </citation>
    <scope>IDENTIFICATION</scope>
    <source>
        <strain evidence="9">subsp. vulgare</strain>
    </source>
</reference>
<reference evidence="9" key="2">
    <citation type="submission" date="2020-10" db="EMBL/GenBank/DDBJ databases">
        <authorList>
            <person name="Scholz U."/>
            <person name="Mascher M."/>
            <person name="Fiebig A."/>
        </authorList>
    </citation>
    <scope>NUCLEOTIDE SEQUENCE [LARGE SCALE GENOMIC DNA]</scope>
    <source>
        <strain evidence="9">cv. Morex</strain>
    </source>
</reference>
<comment type="similarity">
    <text evidence="1 6">Belongs to the FHY3/FAR1 family.</text>
</comment>
<dbReference type="PANTHER" id="PTHR31669:SF180">
    <property type="entry name" value="PROTEIN FAR1-RELATED SEQUENCE"/>
    <property type="match status" value="1"/>
</dbReference>
<sequence length="272" mass="31665">MKLYMVYQAKNYYKQEHRARLYVVQVDADRDDYSCICCKFEKDGILCCHILKVMLHLEVDKTPDKYIIDRWRKEGKKMNKPKAIPLKLDNDQLRYNVLGMKLMELGSNASKSQRKFEHLLSAMVRIQQDLIDMDMEGEDEVDEQGEQTEECSKSNRTIGTLTAMVQSGNSNSTVELLNPDKAHTKGRPRLMTIQERIKTKTFYKCSHRHDPTHIKRKCTNLDKVYEFPKKKRSRKANQTKTADAGRNYSGSGNKKETITNNLPIDMNIQVHQ</sequence>
<evidence type="ECO:0000313" key="10">
    <source>
        <dbReference type="Proteomes" id="UP000011116"/>
    </source>
</evidence>
<dbReference type="Pfam" id="PF04434">
    <property type="entry name" value="SWIM"/>
    <property type="match status" value="1"/>
</dbReference>
<dbReference type="InterPro" id="IPR031052">
    <property type="entry name" value="FHY3/FAR1"/>
</dbReference>
<dbReference type="SMR" id="A0A8I6X9D7"/>
<evidence type="ECO:0000256" key="1">
    <source>
        <dbReference type="ARBA" id="ARBA00005889"/>
    </source>
</evidence>
<dbReference type="PROSITE" id="PS50966">
    <property type="entry name" value="ZF_SWIM"/>
    <property type="match status" value="1"/>
</dbReference>
<keyword evidence="10" id="KW-1185">Reference proteome</keyword>
<feature type="region of interest" description="Disordered" evidence="7">
    <location>
        <begin position="229"/>
        <end position="262"/>
    </location>
</feature>
<keyword evidence="6" id="KW-0539">Nucleus</keyword>